<dbReference type="AlphaFoldDB" id="A0AAD2G2E7"/>
<accession>A0AAD2G2E7</accession>
<feature type="non-terminal residue" evidence="1">
    <location>
        <position position="163"/>
    </location>
</feature>
<organism evidence="1 2">
    <name type="scientific">Cylindrotheca closterium</name>
    <dbReference type="NCBI Taxonomy" id="2856"/>
    <lineage>
        <taxon>Eukaryota</taxon>
        <taxon>Sar</taxon>
        <taxon>Stramenopiles</taxon>
        <taxon>Ochrophyta</taxon>
        <taxon>Bacillariophyta</taxon>
        <taxon>Bacillariophyceae</taxon>
        <taxon>Bacillariophycidae</taxon>
        <taxon>Bacillariales</taxon>
        <taxon>Bacillariaceae</taxon>
        <taxon>Cylindrotheca</taxon>
    </lineage>
</organism>
<gene>
    <name evidence="1" type="ORF">CYCCA115_LOCUS18632</name>
</gene>
<name>A0AAD2G2E7_9STRA</name>
<proteinExistence type="predicted"/>
<protein>
    <submittedName>
        <fullName evidence="1">Uncharacterized protein</fullName>
    </submittedName>
</protein>
<dbReference type="Proteomes" id="UP001295423">
    <property type="component" value="Unassembled WGS sequence"/>
</dbReference>
<evidence type="ECO:0000313" key="2">
    <source>
        <dbReference type="Proteomes" id="UP001295423"/>
    </source>
</evidence>
<sequence>MMVAMGFGFECLTAINSHLVTAQCFCFVDDTDVIEAGASVNHSGKGICPSIQAAASMWAEGISATGGAINPDKSFWWLIDFAWDGREGQWTFRKKNQLLPDHRLQIPGLSGKLEYLRRLELGEAEKTLGVMLAPLEDQKAHVSHLKGIAKRWAEQVRSGHLHK</sequence>
<keyword evidence="2" id="KW-1185">Reference proteome</keyword>
<reference evidence="1" key="1">
    <citation type="submission" date="2023-08" db="EMBL/GenBank/DDBJ databases">
        <authorList>
            <person name="Audoor S."/>
            <person name="Bilcke G."/>
        </authorList>
    </citation>
    <scope>NUCLEOTIDE SEQUENCE</scope>
</reference>
<dbReference type="EMBL" id="CAKOGP040002055">
    <property type="protein sequence ID" value="CAJ1960231.1"/>
    <property type="molecule type" value="Genomic_DNA"/>
</dbReference>
<evidence type="ECO:0000313" key="1">
    <source>
        <dbReference type="EMBL" id="CAJ1960231.1"/>
    </source>
</evidence>
<comment type="caution">
    <text evidence="1">The sequence shown here is derived from an EMBL/GenBank/DDBJ whole genome shotgun (WGS) entry which is preliminary data.</text>
</comment>